<comment type="function">
    <text evidence="4">Chaperone protein which promotes assembly of the 20S proteasome as part of a heterodimer with PSMG1.</text>
</comment>
<dbReference type="KEGG" id="bmor:101742273"/>
<dbReference type="EnsemblMetazoa" id="XM_004931262.4">
    <property type="protein sequence ID" value="XP_004931319.1"/>
    <property type="gene ID" value="LOC101742273"/>
</dbReference>
<name>A0A8R2AKR2_BOMMO</name>
<evidence type="ECO:0000313" key="6">
    <source>
        <dbReference type="Proteomes" id="UP000005204"/>
    </source>
</evidence>
<gene>
    <name evidence="5" type="primary">101742273</name>
</gene>
<dbReference type="OMA" id="WKEHTGE"/>
<dbReference type="OrthoDB" id="10260712at2759"/>
<dbReference type="InterPro" id="IPR038389">
    <property type="entry name" value="PSMG2_sf"/>
</dbReference>
<dbReference type="Pfam" id="PF09754">
    <property type="entry name" value="PAC2"/>
    <property type="match status" value="1"/>
</dbReference>
<organism evidence="5 6">
    <name type="scientific">Bombyx mori</name>
    <name type="common">Silk moth</name>
    <dbReference type="NCBI Taxonomy" id="7091"/>
    <lineage>
        <taxon>Eukaryota</taxon>
        <taxon>Metazoa</taxon>
        <taxon>Ecdysozoa</taxon>
        <taxon>Arthropoda</taxon>
        <taxon>Hexapoda</taxon>
        <taxon>Insecta</taxon>
        <taxon>Pterygota</taxon>
        <taxon>Neoptera</taxon>
        <taxon>Endopterygota</taxon>
        <taxon>Lepidoptera</taxon>
        <taxon>Glossata</taxon>
        <taxon>Ditrysia</taxon>
        <taxon>Bombycoidea</taxon>
        <taxon>Bombycidae</taxon>
        <taxon>Bombycinae</taxon>
        <taxon>Bombyx</taxon>
    </lineage>
</organism>
<accession>A0A8R2AKR2</accession>
<evidence type="ECO:0000256" key="4">
    <source>
        <dbReference type="PIRNR" id="PIRNR010044"/>
    </source>
</evidence>
<evidence type="ECO:0000313" key="5">
    <source>
        <dbReference type="EnsemblMetazoa" id="XP_004931319.1"/>
    </source>
</evidence>
<comment type="similarity">
    <text evidence="3 4">Belongs to the PSMG2 family.</text>
</comment>
<proteinExistence type="inferred from homology"/>
<dbReference type="Gene3D" id="3.40.50.10900">
    <property type="entry name" value="PAC-like subunit"/>
    <property type="match status" value="1"/>
</dbReference>
<dbReference type="SMR" id="A0A8R2AKR2"/>
<sequence length="245" mass="28024">MELKWKKLDNSNLRGYTAVVPSVAVGNVGQLACDLLISSLRMKKIASINSIAIVPILGYDPYDHNTIDLSMCCELYKCDEKKIIVLQLRAPLVYKYATSFLKQILEKFKESGINDIVILTSSYAHEKKHIMTSPFRYLVNEYSSYKNEIQKLNWTEHEIIENGIKILGGGFASLLYGICIEQLVPCLILYKYCSEGDNIPDAYEMIQYLDSVLRIFNRDKDLSSQLVQPISWKYLYGRPPPIGIY</sequence>
<comment type="subunit">
    <text evidence="4">Forms a heterodimer with PSMG1.</text>
</comment>
<evidence type="ECO:0000256" key="2">
    <source>
        <dbReference type="ARBA" id="ARBA00023186"/>
    </source>
</evidence>
<dbReference type="InterPro" id="IPR019151">
    <property type="entry name" value="Proteasome_assmbl_chaperone_2"/>
</dbReference>
<evidence type="ECO:0000256" key="3">
    <source>
        <dbReference type="ARBA" id="ARBA00025745"/>
    </source>
</evidence>
<dbReference type="PANTHER" id="PTHR12970">
    <property type="entry name" value="PROTEASOME ASSEMBLY CHAPERONE 2"/>
    <property type="match status" value="1"/>
</dbReference>
<dbReference type="PIRSF" id="PIRSF010044">
    <property type="entry name" value="UCP010044"/>
    <property type="match status" value="1"/>
</dbReference>
<dbReference type="InterPro" id="IPR016562">
    <property type="entry name" value="Proteasome_assmbl_chp_2_euk"/>
</dbReference>
<reference evidence="6" key="1">
    <citation type="journal article" date="2008" name="Insect Biochem. Mol. Biol.">
        <title>The genome of a lepidopteran model insect, the silkworm Bombyx mori.</title>
        <authorList>
            <consortium name="International Silkworm Genome Consortium"/>
        </authorList>
    </citation>
    <scope>NUCLEOTIDE SEQUENCE [LARGE SCALE GENOMIC DNA]</scope>
    <source>
        <strain evidence="6">p50T</strain>
    </source>
</reference>
<keyword evidence="6" id="KW-1185">Reference proteome</keyword>
<evidence type="ECO:0000256" key="1">
    <source>
        <dbReference type="ARBA" id="ARBA00019186"/>
    </source>
</evidence>
<dbReference type="GO" id="GO:0043248">
    <property type="term" value="P:proteasome assembly"/>
    <property type="evidence" value="ECO:0007669"/>
    <property type="project" value="TreeGrafter"/>
</dbReference>
<protein>
    <recommendedName>
        <fullName evidence="1 4">Proteasome assembly chaperone 2</fullName>
    </recommendedName>
</protein>
<dbReference type="Proteomes" id="UP000005204">
    <property type="component" value="Unassembled WGS sequence"/>
</dbReference>
<dbReference type="AlphaFoldDB" id="A0A8R2AKR2"/>
<dbReference type="PANTHER" id="PTHR12970:SF1">
    <property type="entry name" value="PROTEASOME ASSEMBLY CHAPERONE 2"/>
    <property type="match status" value="1"/>
</dbReference>
<dbReference type="GO" id="GO:0005829">
    <property type="term" value="C:cytosol"/>
    <property type="evidence" value="ECO:0007669"/>
    <property type="project" value="TreeGrafter"/>
</dbReference>
<reference evidence="5" key="2">
    <citation type="submission" date="2022-06" db="UniProtKB">
        <authorList>
            <consortium name="EnsemblMetazoa"/>
        </authorList>
    </citation>
    <scope>IDENTIFICATION</scope>
    <source>
        <strain evidence="5">p50T (Dazao)</strain>
    </source>
</reference>
<keyword evidence="2 4" id="KW-0143">Chaperone</keyword>
<dbReference type="SUPFAM" id="SSF159659">
    <property type="entry name" value="Cgl1923-like"/>
    <property type="match status" value="1"/>
</dbReference>
<dbReference type="GO" id="GO:0005634">
    <property type="term" value="C:nucleus"/>
    <property type="evidence" value="ECO:0007669"/>
    <property type="project" value="TreeGrafter"/>
</dbReference>